<keyword evidence="1" id="KW-0472">Membrane</keyword>
<dbReference type="Pfam" id="PF07853">
    <property type="entry name" value="DUF1648"/>
    <property type="match status" value="1"/>
</dbReference>
<protein>
    <submittedName>
        <fullName evidence="3">DUF1648 domain-containing protein</fullName>
    </submittedName>
</protein>
<feature type="transmembrane region" description="Helical" evidence="1">
    <location>
        <begin position="104"/>
        <end position="128"/>
    </location>
</feature>
<dbReference type="KEGG" id="them:FPV09_05730"/>
<keyword evidence="1" id="KW-0812">Transmembrane</keyword>
<dbReference type="InterPro" id="IPR012867">
    <property type="entry name" value="DUF1648"/>
</dbReference>
<dbReference type="AlphaFoldDB" id="A0A5C0SLP9"/>
<keyword evidence="1" id="KW-1133">Transmembrane helix</keyword>
<reference evidence="3 4" key="1">
    <citation type="submission" date="2019-07" db="EMBL/GenBank/DDBJ databases">
        <title>Complete genome of Thermococcus acidophilus.</title>
        <authorList>
            <person name="Li X."/>
        </authorList>
    </citation>
    <scope>NUCLEOTIDE SEQUENCE [LARGE SCALE GENOMIC DNA]</scope>
    <source>
        <strain evidence="3 4">SY113</strain>
    </source>
</reference>
<feature type="domain" description="DUF1648" evidence="2">
    <location>
        <begin position="28"/>
        <end position="73"/>
    </location>
</feature>
<evidence type="ECO:0000313" key="3">
    <source>
        <dbReference type="EMBL" id="QEK14676.1"/>
    </source>
</evidence>
<feature type="transmembrane region" description="Helical" evidence="1">
    <location>
        <begin position="134"/>
        <end position="154"/>
    </location>
</feature>
<gene>
    <name evidence="3" type="ORF">FPV09_05730</name>
</gene>
<evidence type="ECO:0000256" key="1">
    <source>
        <dbReference type="SAM" id="Phobius"/>
    </source>
</evidence>
<keyword evidence="4" id="KW-1185">Reference proteome</keyword>
<evidence type="ECO:0000313" key="4">
    <source>
        <dbReference type="Proteomes" id="UP000322631"/>
    </source>
</evidence>
<feature type="transmembrane region" description="Helical" evidence="1">
    <location>
        <begin position="63"/>
        <end position="84"/>
    </location>
</feature>
<accession>A0A5C0SLP9</accession>
<feature type="transmembrane region" description="Helical" evidence="1">
    <location>
        <begin position="20"/>
        <end position="43"/>
    </location>
</feature>
<dbReference type="EMBL" id="CP041932">
    <property type="protein sequence ID" value="QEK14676.1"/>
    <property type="molecule type" value="Genomic_DNA"/>
</dbReference>
<proteinExistence type="predicted"/>
<sequence length="162" mass="17370">MGTGEGSALSSYRMKDAVGFYLLLQLVFLGAYLSLAAALWGKLPATIAVHFKSSGTPDIFLDKLWGVLGLPALVWLLPFVLTLLAKNSEFSLRMRIYPGKIKAWAELMTLMIAGVIVVMSTAVLYNARLTSGKAVSYAGVLLIAAVLMGIYRLITGGVDGRV</sequence>
<name>A0A5C0SLP9_9EURY</name>
<dbReference type="Proteomes" id="UP000322631">
    <property type="component" value="Chromosome"/>
</dbReference>
<organism evidence="3 4">
    <name type="scientific">Thermococcus aciditolerans</name>
    <dbReference type="NCBI Taxonomy" id="2598455"/>
    <lineage>
        <taxon>Archaea</taxon>
        <taxon>Methanobacteriati</taxon>
        <taxon>Methanobacteriota</taxon>
        <taxon>Thermococci</taxon>
        <taxon>Thermococcales</taxon>
        <taxon>Thermococcaceae</taxon>
        <taxon>Thermococcus</taxon>
    </lineage>
</organism>
<evidence type="ECO:0000259" key="2">
    <source>
        <dbReference type="Pfam" id="PF07853"/>
    </source>
</evidence>